<comment type="similarity">
    <text evidence="3 16">Belongs to the ATP-dependent DNA ligase family.</text>
</comment>
<dbReference type="GO" id="GO:0005524">
    <property type="term" value="F:ATP binding"/>
    <property type="evidence" value="ECO:0007669"/>
    <property type="project" value="UniProtKB-KW"/>
</dbReference>
<feature type="region of interest" description="Disordered" evidence="17">
    <location>
        <begin position="833"/>
        <end position="873"/>
    </location>
</feature>
<dbReference type="GO" id="GO:0046872">
    <property type="term" value="F:metal ion binding"/>
    <property type="evidence" value="ECO:0007669"/>
    <property type="project" value="UniProtKB-KW"/>
</dbReference>
<dbReference type="InterPro" id="IPR044125">
    <property type="entry name" value="Adenylation_DNA_ligase_IV"/>
</dbReference>
<feature type="region of interest" description="Disordered" evidence="17">
    <location>
        <begin position="1"/>
        <end position="27"/>
    </location>
</feature>
<feature type="compositionally biased region" description="Acidic residues" evidence="17">
    <location>
        <begin position="836"/>
        <end position="862"/>
    </location>
</feature>
<evidence type="ECO:0000256" key="2">
    <source>
        <dbReference type="ARBA" id="ARBA00004123"/>
    </source>
</evidence>
<evidence type="ECO:0000313" key="20">
    <source>
        <dbReference type="EMBL" id="KZP16598.1"/>
    </source>
</evidence>
<proteinExistence type="inferred from homology"/>
<dbReference type="SMART" id="SM00292">
    <property type="entry name" value="BRCT"/>
    <property type="match status" value="2"/>
</dbReference>
<dbReference type="EMBL" id="KV417591">
    <property type="protein sequence ID" value="KZP16598.1"/>
    <property type="molecule type" value="Genomic_DNA"/>
</dbReference>
<feature type="compositionally biased region" description="Basic and acidic residues" evidence="17">
    <location>
        <begin position="863"/>
        <end position="873"/>
    </location>
</feature>
<keyword evidence="13" id="KW-0539">Nucleus</keyword>
<dbReference type="PROSITE" id="PS50172">
    <property type="entry name" value="BRCT"/>
    <property type="match status" value="2"/>
</dbReference>
<dbReference type="GO" id="GO:0071897">
    <property type="term" value="P:DNA biosynthetic process"/>
    <property type="evidence" value="ECO:0007669"/>
    <property type="project" value="InterPro"/>
</dbReference>
<dbReference type="Pfam" id="PF16589">
    <property type="entry name" value="BRCT_2"/>
    <property type="match status" value="1"/>
</dbReference>
<dbReference type="OrthoDB" id="151490at2759"/>
<evidence type="ECO:0000256" key="6">
    <source>
        <dbReference type="ARBA" id="ARBA00022737"/>
    </source>
</evidence>
<keyword evidence="7 15" id="KW-0547">Nucleotide-binding</keyword>
<dbReference type="AlphaFoldDB" id="A0A166FAG6"/>
<dbReference type="SUPFAM" id="SSF50249">
    <property type="entry name" value="Nucleic acid-binding proteins"/>
    <property type="match status" value="1"/>
</dbReference>
<dbReference type="Gene3D" id="1.10.3260.10">
    <property type="entry name" value="DNA ligase, ATP-dependent, N-terminal domain"/>
    <property type="match status" value="1"/>
</dbReference>
<name>A0A166FAG6_9AGAM</name>
<evidence type="ECO:0000256" key="14">
    <source>
        <dbReference type="ARBA" id="ARBA00034003"/>
    </source>
</evidence>
<evidence type="ECO:0000259" key="18">
    <source>
        <dbReference type="PROSITE" id="PS50160"/>
    </source>
</evidence>
<evidence type="ECO:0000256" key="1">
    <source>
        <dbReference type="ARBA" id="ARBA00001946"/>
    </source>
</evidence>
<evidence type="ECO:0000256" key="3">
    <source>
        <dbReference type="ARBA" id="ARBA00007572"/>
    </source>
</evidence>
<dbReference type="PROSITE" id="PS00697">
    <property type="entry name" value="DNA_LIGASE_A1"/>
    <property type="match status" value="1"/>
</dbReference>
<sequence length="1001" mass="113909">MMQPTPAPTSPAHSSRPQDELSVLNPPPQNINSVPFSVLVGLFVKLQTEKKPERRRQYLNSWFNHWREENGYDLYPVLRLILPQKDRERAVYGLKETNIAKTYIKLIPLGVRDPDAIALMHWKKPVDRPADGSRGASTSTGDFPTVLYEVVEKRSSVIEGSLSVDDLNDILDELSKSGGKGEAQSKIMQKVYNRATAEEQRWIVRIILKDLIISVKESTVFSVFHPDAQDLFNTCSDLKKVAWELWDPSRRLNTEDKQIQLFRVFAPMLCKRPTKKIEDSVKEMGGGEFIIEEKLDGERMQLHKRGNEYFYCSRKGKDYTYLYGAHVGTGRLTPFIDAAFDSRIENAILDGEMLVWDPVSERNLPFGTLKTAALDKSNKPQNPQPCFKVFDLLYLNDMCLLDRSVAFRKRNMREYIKEVRGRIEFTAEFKGNSAKDVRQRMDEVMADRGEGLVMKAPKSQYVLNGRTNDWIKVKPEYMDNMGETVDVLVVAGNYGSGRRGGGVSTLVCAVFDDENPDQDEAKYRSFVRIGTGLSFQDYVWLRAKPWKTWDPKSPPSFLLTSNKGTDDKGDVYLDPEDSFMIKVKAAEITKSDQYHMKWTMRFPRALGIRDDLTVADCLTATGINEAVVSTKKRKMESEAAVGQKKRKKVVKKPELMGPKGPKASDIDVQSDLFDGMHFVVLADPKSRTGADDRKALISSIIANGGKTWTVVKDIDNLYVVYGGTTKFPEINRIVQKGTIDILRPHWIDECIRTQTLIPFQIKYFFHATQGKMNAPEFSEDAEDLIDAGDYEVDTKIPLVIKDEAADEKAGDVKIDPALADWFKVEQEDIPKFVENSDTETEDDSDHDDLPPDGDDEWLDVSPEEAKSSLDMKVEKDEDVKMGETDNAMDYDENAIFKHLCFYLDTPENARYHDMAAKSKHEDTIAKNFAEISKAITENGGRIVDLDEPKLTHVVIDRLDATRRLKLIERTSQPKRRRLVIMEWLRDSLDEGTLLDEEDYVP</sequence>
<dbReference type="InterPro" id="IPR029710">
    <property type="entry name" value="LIG4"/>
</dbReference>
<evidence type="ECO:0000256" key="11">
    <source>
        <dbReference type="ARBA" id="ARBA00023172"/>
    </source>
</evidence>
<evidence type="ECO:0000256" key="9">
    <source>
        <dbReference type="ARBA" id="ARBA00022840"/>
    </source>
</evidence>
<dbReference type="InterPro" id="IPR012310">
    <property type="entry name" value="DNA_ligase_ATP-dep_cent"/>
</dbReference>
<dbReference type="CDD" id="cd07903">
    <property type="entry name" value="Adenylation_DNA_ligase_IV"/>
    <property type="match status" value="1"/>
</dbReference>
<keyword evidence="11 15" id="KW-0233">DNA recombination</keyword>
<dbReference type="InterPro" id="IPR012309">
    <property type="entry name" value="DNA_ligase_ATP-dep_C"/>
</dbReference>
<keyword evidence="8 15" id="KW-0227">DNA damage</keyword>
<evidence type="ECO:0000256" key="5">
    <source>
        <dbReference type="ARBA" id="ARBA00022723"/>
    </source>
</evidence>
<dbReference type="InterPro" id="IPR012308">
    <property type="entry name" value="DNA_ligase_ATP-dep_N"/>
</dbReference>
<gene>
    <name evidence="20" type="ORF">FIBSPDRAFT_865749</name>
</gene>
<dbReference type="EC" id="6.5.1.1" evidence="15"/>
<organism evidence="20 21">
    <name type="scientific">Athelia psychrophila</name>
    <dbReference type="NCBI Taxonomy" id="1759441"/>
    <lineage>
        <taxon>Eukaryota</taxon>
        <taxon>Fungi</taxon>
        <taxon>Dikarya</taxon>
        <taxon>Basidiomycota</taxon>
        <taxon>Agaricomycotina</taxon>
        <taxon>Agaricomycetes</taxon>
        <taxon>Agaricomycetidae</taxon>
        <taxon>Atheliales</taxon>
        <taxon>Atheliaceae</taxon>
        <taxon>Athelia</taxon>
    </lineage>
</organism>
<keyword evidence="9 15" id="KW-0067">ATP-binding</keyword>
<dbReference type="NCBIfam" id="TIGR00574">
    <property type="entry name" value="dnl1"/>
    <property type="match status" value="1"/>
</dbReference>
<protein>
    <recommendedName>
        <fullName evidence="15">DNA ligase</fullName>
        <ecNumber evidence="15">6.5.1.1</ecNumber>
    </recommendedName>
</protein>
<feature type="domain" description="ATP-dependent DNA ligase family profile" evidence="18">
    <location>
        <begin position="378"/>
        <end position="512"/>
    </location>
</feature>
<evidence type="ECO:0000259" key="19">
    <source>
        <dbReference type="PROSITE" id="PS50172"/>
    </source>
</evidence>
<evidence type="ECO:0000256" key="10">
    <source>
        <dbReference type="ARBA" id="ARBA00022842"/>
    </source>
</evidence>
<dbReference type="PANTHER" id="PTHR45997">
    <property type="entry name" value="DNA LIGASE 4"/>
    <property type="match status" value="1"/>
</dbReference>
<evidence type="ECO:0000256" key="16">
    <source>
        <dbReference type="RuleBase" id="RU004196"/>
    </source>
</evidence>
<keyword evidence="12 15" id="KW-0234">DNA repair</keyword>
<keyword evidence="21" id="KW-1185">Reference proteome</keyword>
<dbReference type="PROSITE" id="PS50160">
    <property type="entry name" value="DNA_LIGASE_A3"/>
    <property type="match status" value="1"/>
</dbReference>
<feature type="domain" description="BRCT" evidence="19">
    <location>
        <begin position="668"/>
        <end position="764"/>
    </location>
</feature>
<reference evidence="20 21" key="1">
    <citation type="journal article" date="2016" name="Mol. Biol. Evol.">
        <title>Comparative Genomics of Early-Diverging Mushroom-Forming Fungi Provides Insights into the Origins of Lignocellulose Decay Capabilities.</title>
        <authorList>
            <person name="Nagy L.G."/>
            <person name="Riley R."/>
            <person name="Tritt A."/>
            <person name="Adam C."/>
            <person name="Daum C."/>
            <person name="Floudas D."/>
            <person name="Sun H."/>
            <person name="Yadav J.S."/>
            <person name="Pangilinan J."/>
            <person name="Larsson K.H."/>
            <person name="Matsuura K."/>
            <person name="Barry K."/>
            <person name="Labutti K."/>
            <person name="Kuo R."/>
            <person name="Ohm R.A."/>
            <person name="Bhattacharya S.S."/>
            <person name="Shirouzu T."/>
            <person name="Yoshinaga Y."/>
            <person name="Martin F.M."/>
            <person name="Grigoriev I.V."/>
            <person name="Hibbett D.S."/>
        </authorList>
    </citation>
    <scope>NUCLEOTIDE SEQUENCE [LARGE SCALE GENOMIC DNA]</scope>
    <source>
        <strain evidence="20 21">CBS 109695</strain>
    </source>
</reference>
<comment type="subcellular location">
    <subcellularLocation>
        <location evidence="2">Nucleus</location>
    </subcellularLocation>
</comment>
<dbReference type="InterPro" id="IPR036420">
    <property type="entry name" value="BRCT_dom_sf"/>
</dbReference>
<dbReference type="InterPro" id="IPR036599">
    <property type="entry name" value="DNA_ligase_N_sf"/>
</dbReference>
<dbReference type="SUPFAM" id="SSF117018">
    <property type="entry name" value="ATP-dependent DNA ligase DNA-binding domain"/>
    <property type="match status" value="1"/>
</dbReference>
<accession>A0A166FAG6</accession>
<dbReference type="GO" id="GO:0003910">
    <property type="term" value="F:DNA ligase (ATP) activity"/>
    <property type="evidence" value="ECO:0007669"/>
    <property type="project" value="UniProtKB-EC"/>
</dbReference>
<dbReference type="InterPro" id="IPR001357">
    <property type="entry name" value="BRCT_dom"/>
</dbReference>
<dbReference type="STRING" id="436010.A0A166FAG6"/>
<dbReference type="SUPFAM" id="SSF52113">
    <property type="entry name" value="BRCT domain"/>
    <property type="match status" value="2"/>
</dbReference>
<dbReference type="Pfam" id="PF04675">
    <property type="entry name" value="DNA_ligase_A_N"/>
    <property type="match status" value="1"/>
</dbReference>
<dbReference type="Pfam" id="PF01068">
    <property type="entry name" value="DNA_ligase_A_M"/>
    <property type="match status" value="1"/>
</dbReference>
<dbReference type="Proteomes" id="UP000076532">
    <property type="component" value="Unassembled WGS sequence"/>
</dbReference>
<dbReference type="Gene3D" id="3.30.470.30">
    <property type="entry name" value="DNA ligase/mRNA capping enzyme"/>
    <property type="match status" value="1"/>
</dbReference>
<keyword evidence="4 15" id="KW-0436">Ligase</keyword>
<keyword evidence="5" id="KW-0479">Metal-binding</keyword>
<dbReference type="GO" id="GO:0006297">
    <property type="term" value="P:nucleotide-excision repair, DNA gap filling"/>
    <property type="evidence" value="ECO:0007669"/>
    <property type="project" value="TreeGrafter"/>
</dbReference>
<evidence type="ECO:0000256" key="15">
    <source>
        <dbReference type="RuleBase" id="RU000617"/>
    </source>
</evidence>
<dbReference type="SUPFAM" id="SSF56091">
    <property type="entry name" value="DNA ligase/mRNA capping enzyme, catalytic domain"/>
    <property type="match status" value="1"/>
</dbReference>
<dbReference type="Pfam" id="PF04679">
    <property type="entry name" value="DNA_ligase_A_C"/>
    <property type="match status" value="1"/>
</dbReference>
<comment type="cofactor">
    <cofactor evidence="1">
        <name>Mg(2+)</name>
        <dbReference type="ChEBI" id="CHEBI:18420"/>
    </cofactor>
</comment>
<dbReference type="GO" id="GO:0003677">
    <property type="term" value="F:DNA binding"/>
    <property type="evidence" value="ECO:0007669"/>
    <property type="project" value="InterPro"/>
</dbReference>
<dbReference type="GO" id="GO:0032807">
    <property type="term" value="C:DNA ligase IV complex"/>
    <property type="evidence" value="ECO:0007669"/>
    <property type="project" value="TreeGrafter"/>
</dbReference>
<evidence type="ECO:0000256" key="12">
    <source>
        <dbReference type="ARBA" id="ARBA00023204"/>
    </source>
</evidence>
<evidence type="ECO:0000256" key="13">
    <source>
        <dbReference type="ARBA" id="ARBA00023242"/>
    </source>
</evidence>
<evidence type="ECO:0000256" key="17">
    <source>
        <dbReference type="SAM" id="MobiDB-lite"/>
    </source>
</evidence>
<keyword evidence="6" id="KW-0677">Repeat</keyword>
<dbReference type="Gene3D" id="2.40.50.140">
    <property type="entry name" value="Nucleic acid-binding proteins"/>
    <property type="match status" value="1"/>
</dbReference>
<evidence type="ECO:0000313" key="21">
    <source>
        <dbReference type="Proteomes" id="UP000076532"/>
    </source>
</evidence>
<dbReference type="InterPro" id="IPR012340">
    <property type="entry name" value="NA-bd_OB-fold"/>
</dbReference>
<evidence type="ECO:0000256" key="8">
    <source>
        <dbReference type="ARBA" id="ARBA00022763"/>
    </source>
</evidence>
<evidence type="ECO:0000256" key="7">
    <source>
        <dbReference type="ARBA" id="ARBA00022741"/>
    </source>
</evidence>
<dbReference type="GO" id="GO:0006303">
    <property type="term" value="P:double-strand break repair via nonhomologous end joining"/>
    <property type="evidence" value="ECO:0007669"/>
    <property type="project" value="TreeGrafter"/>
</dbReference>
<dbReference type="Gene3D" id="3.40.50.10190">
    <property type="entry name" value="BRCT domain"/>
    <property type="match status" value="2"/>
</dbReference>
<comment type="catalytic activity">
    <reaction evidence="14 15">
        <text>ATP + (deoxyribonucleotide)n-3'-hydroxyl + 5'-phospho-(deoxyribonucleotide)m = (deoxyribonucleotide)n+m + AMP + diphosphate.</text>
        <dbReference type="EC" id="6.5.1.1"/>
    </reaction>
</comment>
<feature type="domain" description="BRCT" evidence="19">
    <location>
        <begin position="891"/>
        <end position="1001"/>
    </location>
</feature>
<dbReference type="InterPro" id="IPR000977">
    <property type="entry name" value="DNA_ligase_ATP-dep"/>
</dbReference>
<evidence type="ECO:0000256" key="4">
    <source>
        <dbReference type="ARBA" id="ARBA00022598"/>
    </source>
</evidence>
<dbReference type="GO" id="GO:0006310">
    <property type="term" value="P:DNA recombination"/>
    <property type="evidence" value="ECO:0007669"/>
    <property type="project" value="UniProtKB-KW"/>
</dbReference>
<dbReference type="InterPro" id="IPR016059">
    <property type="entry name" value="DNA_ligase_ATP-dep_CS"/>
</dbReference>
<keyword evidence="10" id="KW-0460">Magnesium</keyword>
<dbReference type="PANTHER" id="PTHR45997:SF1">
    <property type="entry name" value="DNA LIGASE 4"/>
    <property type="match status" value="1"/>
</dbReference>